<accession>A0ABV6C1P0</accession>
<dbReference type="RefSeq" id="WP_379682574.1">
    <property type="nucleotide sequence ID" value="NZ_JBHLYW010000032.1"/>
</dbReference>
<sequence length="248" mass="26014">MAQSPVGLSPNGEKIPLIPYTDNGITASAGFTELNGNLSKPTTIITNENNTLALSGLPVSTNTNDSPIVVDADGNLKKGRFPSINITPSNRGTVLAINGKLEVAQEITAMLAINLSVNNTASPVQIGNLSNILIDNTDNFTFSGTSNTIKVTTDGIYLIQMNFSILNPSAFVIGVWSDTDGKWVARINNGLAVSKTTLNLITAIPMYASSVYSFRVFSTYGVATLEAVNATAGAGNGPTGFVSLKRLK</sequence>
<gene>
    <name evidence="1" type="ORF">ACFFLS_24455</name>
</gene>
<protein>
    <recommendedName>
        <fullName evidence="3">C1q domain-containing protein</fullName>
    </recommendedName>
</protein>
<keyword evidence="2" id="KW-1185">Reference proteome</keyword>
<reference evidence="1 2" key="1">
    <citation type="submission" date="2024-09" db="EMBL/GenBank/DDBJ databases">
        <authorList>
            <person name="Sun Q."/>
            <person name="Mori K."/>
        </authorList>
    </citation>
    <scope>NUCLEOTIDE SEQUENCE [LARGE SCALE GENOMIC DNA]</scope>
    <source>
        <strain evidence="1 2">CGMCC 1.12926</strain>
    </source>
</reference>
<evidence type="ECO:0008006" key="3">
    <source>
        <dbReference type="Google" id="ProtNLM"/>
    </source>
</evidence>
<comment type="caution">
    <text evidence="1">The sequence shown here is derived from an EMBL/GenBank/DDBJ whole genome shotgun (WGS) entry which is preliminary data.</text>
</comment>
<evidence type="ECO:0000313" key="2">
    <source>
        <dbReference type="Proteomes" id="UP001589734"/>
    </source>
</evidence>
<evidence type="ECO:0000313" key="1">
    <source>
        <dbReference type="EMBL" id="MFC0080219.1"/>
    </source>
</evidence>
<dbReference type="EMBL" id="JBHLYW010000032">
    <property type="protein sequence ID" value="MFC0080219.1"/>
    <property type="molecule type" value="Genomic_DNA"/>
</dbReference>
<name>A0ABV6C1P0_9FLAO</name>
<dbReference type="Proteomes" id="UP001589734">
    <property type="component" value="Unassembled WGS sequence"/>
</dbReference>
<organism evidence="1 2">
    <name type="scientific">Flavobacterium procerum</name>
    <dbReference type="NCBI Taxonomy" id="1455569"/>
    <lineage>
        <taxon>Bacteria</taxon>
        <taxon>Pseudomonadati</taxon>
        <taxon>Bacteroidota</taxon>
        <taxon>Flavobacteriia</taxon>
        <taxon>Flavobacteriales</taxon>
        <taxon>Flavobacteriaceae</taxon>
        <taxon>Flavobacterium</taxon>
    </lineage>
</organism>
<proteinExistence type="predicted"/>